<evidence type="ECO:0000259" key="1">
    <source>
        <dbReference type="Pfam" id="PF04073"/>
    </source>
</evidence>
<dbReference type="Pfam" id="PF04073">
    <property type="entry name" value="tRNA_edit"/>
    <property type="match status" value="1"/>
</dbReference>
<name>A0A1H6Y6K5_9GAMM</name>
<dbReference type="InterPro" id="IPR036754">
    <property type="entry name" value="YbaK/aa-tRNA-synt-asso_dom_sf"/>
</dbReference>
<dbReference type="Proteomes" id="UP000199420">
    <property type="component" value="Unassembled WGS sequence"/>
</dbReference>
<dbReference type="AlphaFoldDB" id="A0A1H6Y6K5"/>
<organism evidence="2 3">
    <name type="scientific">Frateuria terrea</name>
    <dbReference type="NCBI Taxonomy" id="529704"/>
    <lineage>
        <taxon>Bacteria</taxon>
        <taxon>Pseudomonadati</taxon>
        <taxon>Pseudomonadota</taxon>
        <taxon>Gammaproteobacteria</taxon>
        <taxon>Lysobacterales</taxon>
        <taxon>Rhodanobacteraceae</taxon>
        <taxon>Frateuria</taxon>
    </lineage>
</organism>
<dbReference type="GO" id="GO:0002161">
    <property type="term" value="F:aminoacyl-tRNA deacylase activity"/>
    <property type="evidence" value="ECO:0007669"/>
    <property type="project" value="InterPro"/>
</dbReference>
<dbReference type="Gene3D" id="3.90.960.10">
    <property type="entry name" value="YbaK/aminoacyl-tRNA synthetase-associated domain"/>
    <property type="match status" value="1"/>
</dbReference>
<dbReference type="SUPFAM" id="SSF55826">
    <property type="entry name" value="YbaK/ProRS associated domain"/>
    <property type="match status" value="1"/>
</dbReference>
<proteinExistence type="predicted"/>
<dbReference type="RefSeq" id="WP_175483783.1">
    <property type="nucleotide sequence ID" value="NZ_FOXL01000005.1"/>
</dbReference>
<keyword evidence="3" id="KW-1185">Reference proteome</keyword>
<evidence type="ECO:0000313" key="2">
    <source>
        <dbReference type="EMBL" id="SEJ32730.1"/>
    </source>
</evidence>
<gene>
    <name evidence="2" type="ORF">SAMN04487997_3011</name>
</gene>
<protein>
    <submittedName>
        <fullName evidence="2">Ala-tRNA(Pro) deacylase</fullName>
    </submittedName>
</protein>
<feature type="domain" description="YbaK/aminoacyl-tRNA synthetase-associated" evidence="1">
    <location>
        <begin position="35"/>
        <end position="159"/>
    </location>
</feature>
<accession>A0A1H6Y6K5</accession>
<dbReference type="PANTHER" id="PTHR30411">
    <property type="entry name" value="CYTOPLASMIC PROTEIN"/>
    <property type="match status" value="1"/>
</dbReference>
<evidence type="ECO:0000313" key="3">
    <source>
        <dbReference type="Proteomes" id="UP000199420"/>
    </source>
</evidence>
<dbReference type="InterPro" id="IPR007214">
    <property type="entry name" value="YbaK/aa-tRNA-synth-assoc-dom"/>
</dbReference>
<dbReference type="EMBL" id="FNYC01000006">
    <property type="protein sequence ID" value="SEJ32730.1"/>
    <property type="molecule type" value="Genomic_DNA"/>
</dbReference>
<reference evidence="2 3" key="1">
    <citation type="submission" date="2016-10" db="EMBL/GenBank/DDBJ databases">
        <authorList>
            <person name="de Groot N.N."/>
        </authorList>
    </citation>
    <scope>NUCLEOTIDE SEQUENCE [LARGE SCALE GENOMIC DNA]</scope>
    <source>
        <strain evidence="2 3">DSM 26515</strain>
    </source>
</reference>
<sequence length="171" mass="17916">MTAAHPEGQSRVTPVFDQLLALLCAGKAAFRILEHPAEGKSDAVARIRGTRPEQGAKAMLCVASQAASTPVLAVLPGPARLDFRKLAVAMGARKATLADPALAQEVTGCAMGAVPPFALSPDVRLVADPALVSSNAEIAFNAGRLDRSIVLAVDDYLRLARPQLADIIRQE</sequence>
<dbReference type="PANTHER" id="PTHR30411:SF9">
    <property type="entry name" value="MULTIFUNCTIONAL SER_THR-TRNA DEACYLASE PROXP-Y"/>
    <property type="match status" value="1"/>
</dbReference>
<dbReference type="STRING" id="529704.SAMN02927913_2430"/>